<keyword evidence="3 7" id="KW-0347">Helicase</keyword>
<dbReference type="PATRIC" id="fig|1619000.3.peg.836"/>
<evidence type="ECO:0000256" key="1">
    <source>
        <dbReference type="ARBA" id="ARBA00022741"/>
    </source>
</evidence>
<dbReference type="PANTHER" id="PTHR47959">
    <property type="entry name" value="ATP-DEPENDENT RNA HELICASE RHLE-RELATED"/>
    <property type="match status" value="1"/>
</dbReference>
<feature type="short sequence motif" description="Q motif" evidence="6">
    <location>
        <begin position="21"/>
        <end position="49"/>
    </location>
</feature>
<dbReference type="SMART" id="SM00490">
    <property type="entry name" value="HELICc"/>
    <property type="match status" value="1"/>
</dbReference>
<evidence type="ECO:0000256" key="6">
    <source>
        <dbReference type="PROSITE-ProRule" id="PRU00552"/>
    </source>
</evidence>
<dbReference type="Pfam" id="PF00271">
    <property type="entry name" value="Helicase_C"/>
    <property type="match status" value="1"/>
</dbReference>
<dbReference type="EMBL" id="LCJB01000058">
    <property type="protein sequence ID" value="KKT69462.1"/>
    <property type="molecule type" value="Genomic_DNA"/>
</dbReference>
<dbReference type="Proteomes" id="UP000034154">
    <property type="component" value="Unassembled WGS sequence"/>
</dbReference>
<accession>A0A0G1LL40</accession>
<evidence type="ECO:0000259" key="10">
    <source>
        <dbReference type="PROSITE" id="PS51194"/>
    </source>
</evidence>
<dbReference type="PANTHER" id="PTHR47959:SF13">
    <property type="entry name" value="ATP-DEPENDENT RNA HELICASE RHLE"/>
    <property type="match status" value="1"/>
</dbReference>
<dbReference type="Gene3D" id="3.40.50.300">
    <property type="entry name" value="P-loop containing nucleotide triphosphate hydrolases"/>
    <property type="match status" value="2"/>
</dbReference>
<dbReference type="InterPro" id="IPR050079">
    <property type="entry name" value="DEAD_box_RNA_helicase"/>
</dbReference>
<dbReference type="PROSITE" id="PS51192">
    <property type="entry name" value="HELICASE_ATP_BIND_1"/>
    <property type="match status" value="1"/>
</dbReference>
<dbReference type="GO" id="GO:0003676">
    <property type="term" value="F:nucleic acid binding"/>
    <property type="evidence" value="ECO:0007669"/>
    <property type="project" value="InterPro"/>
</dbReference>
<dbReference type="Pfam" id="PF00270">
    <property type="entry name" value="DEAD"/>
    <property type="match status" value="1"/>
</dbReference>
<feature type="region of interest" description="Disordered" evidence="8">
    <location>
        <begin position="402"/>
        <end position="425"/>
    </location>
</feature>
<dbReference type="PROSITE" id="PS51195">
    <property type="entry name" value="Q_MOTIF"/>
    <property type="match status" value="1"/>
</dbReference>
<proteinExistence type="inferred from homology"/>
<dbReference type="SMART" id="SM00487">
    <property type="entry name" value="DEXDc"/>
    <property type="match status" value="1"/>
</dbReference>
<evidence type="ECO:0000259" key="9">
    <source>
        <dbReference type="PROSITE" id="PS51192"/>
    </source>
</evidence>
<evidence type="ECO:0000256" key="3">
    <source>
        <dbReference type="ARBA" id="ARBA00022806"/>
    </source>
</evidence>
<dbReference type="InterPro" id="IPR011545">
    <property type="entry name" value="DEAD/DEAH_box_helicase_dom"/>
</dbReference>
<protein>
    <submittedName>
        <fullName evidence="12">DEAD/DEAH box helicase domain protein</fullName>
    </submittedName>
</protein>
<dbReference type="InterPro" id="IPR044742">
    <property type="entry name" value="DEAD/DEAH_RhlB"/>
</dbReference>
<feature type="domain" description="Helicase C-terminal" evidence="10">
    <location>
        <begin position="247"/>
        <end position="392"/>
    </location>
</feature>
<name>A0A0G1LL40_9BACT</name>
<dbReference type="GO" id="GO:0016787">
    <property type="term" value="F:hydrolase activity"/>
    <property type="evidence" value="ECO:0007669"/>
    <property type="project" value="UniProtKB-KW"/>
</dbReference>
<dbReference type="InterPro" id="IPR014014">
    <property type="entry name" value="RNA_helicase_DEAD_Q_motif"/>
</dbReference>
<evidence type="ECO:0000256" key="5">
    <source>
        <dbReference type="ARBA" id="ARBA00038437"/>
    </source>
</evidence>
<dbReference type="GO" id="GO:0005524">
    <property type="term" value="F:ATP binding"/>
    <property type="evidence" value="ECO:0007669"/>
    <property type="project" value="UniProtKB-KW"/>
</dbReference>
<feature type="compositionally biased region" description="Basic residues" evidence="8">
    <location>
        <begin position="409"/>
        <end position="425"/>
    </location>
</feature>
<dbReference type="CDD" id="cd18787">
    <property type="entry name" value="SF2_C_DEAD"/>
    <property type="match status" value="1"/>
</dbReference>
<organism evidence="12 13">
    <name type="scientific">Candidatus Uhrbacteria bacterium GW2011_GWF2_44_350</name>
    <dbReference type="NCBI Taxonomy" id="1619000"/>
    <lineage>
        <taxon>Bacteria</taxon>
        <taxon>Candidatus Uhriibacteriota</taxon>
    </lineage>
</organism>
<sequence>MPPEGIGSHDFYMTNQNTNQNSFYGLGIAPDILTRLDDLNFKIPTPIQQKSIPHGILGEDLVGIAQTGTGKTLAFAIPMVQQILARGGQGLVILPTRELAIQVEEAIGRLGKPFGIRTVVVIGGASQERQRQDIRRQPHIIIATPGRLNDHLKQKTISLKDVGILVLDEADRMLDMGFEPQIRQILSAVSENRQTMLFSATMPEKISQIAKKYMRQPLRVEVAPSGTTAEKVEQEVFVVSKENKIKLLQKLLLEYQGTVLIFSRTKHGAKKINKILSHQGHTSAEIHSDRSLSQRREALAGFKTGKYRILVATDIAARGIDVVGIELVINFDLPDQAEDYIHRIGRTGRAGLKGKAISFAAPDQKRDLNAIENIIRIRLPIKALPELPSEFAPVVYVKPEPKKFENGQRRHQNGSAKRRRRSRQQ</sequence>
<evidence type="ECO:0000256" key="2">
    <source>
        <dbReference type="ARBA" id="ARBA00022801"/>
    </source>
</evidence>
<gene>
    <name evidence="12" type="ORF">UW63_C0058G0002</name>
</gene>
<keyword evidence="1 7" id="KW-0547">Nucleotide-binding</keyword>
<comment type="similarity">
    <text evidence="5 7">Belongs to the DEAD box helicase family.</text>
</comment>
<evidence type="ECO:0000313" key="13">
    <source>
        <dbReference type="Proteomes" id="UP000034154"/>
    </source>
</evidence>
<dbReference type="PROSITE" id="PS00039">
    <property type="entry name" value="DEAD_ATP_HELICASE"/>
    <property type="match status" value="1"/>
</dbReference>
<reference evidence="12 13" key="1">
    <citation type="journal article" date="2015" name="Nature">
        <title>rRNA introns, odd ribosomes, and small enigmatic genomes across a large radiation of phyla.</title>
        <authorList>
            <person name="Brown C.T."/>
            <person name="Hug L.A."/>
            <person name="Thomas B.C."/>
            <person name="Sharon I."/>
            <person name="Castelle C.J."/>
            <person name="Singh A."/>
            <person name="Wilkins M.J."/>
            <person name="Williams K.H."/>
            <person name="Banfield J.F."/>
        </authorList>
    </citation>
    <scope>NUCLEOTIDE SEQUENCE [LARGE SCALE GENOMIC DNA]</scope>
</reference>
<keyword evidence="2 7" id="KW-0378">Hydrolase</keyword>
<dbReference type="InterPro" id="IPR001650">
    <property type="entry name" value="Helicase_C-like"/>
</dbReference>
<evidence type="ECO:0000256" key="8">
    <source>
        <dbReference type="SAM" id="MobiDB-lite"/>
    </source>
</evidence>
<dbReference type="InterPro" id="IPR000629">
    <property type="entry name" value="RNA-helicase_DEAD-box_CS"/>
</dbReference>
<dbReference type="InterPro" id="IPR027417">
    <property type="entry name" value="P-loop_NTPase"/>
</dbReference>
<keyword evidence="4 7" id="KW-0067">ATP-binding</keyword>
<dbReference type="PROSITE" id="PS51194">
    <property type="entry name" value="HELICASE_CTER"/>
    <property type="match status" value="1"/>
</dbReference>
<comment type="caution">
    <text evidence="12">The sequence shown here is derived from an EMBL/GenBank/DDBJ whole genome shotgun (WGS) entry which is preliminary data.</text>
</comment>
<dbReference type="CDD" id="cd00268">
    <property type="entry name" value="DEADc"/>
    <property type="match status" value="1"/>
</dbReference>
<dbReference type="GO" id="GO:0005829">
    <property type="term" value="C:cytosol"/>
    <property type="evidence" value="ECO:0007669"/>
    <property type="project" value="TreeGrafter"/>
</dbReference>
<dbReference type="AlphaFoldDB" id="A0A0G1LL40"/>
<dbReference type="InterPro" id="IPR014001">
    <property type="entry name" value="Helicase_ATP-bd"/>
</dbReference>
<feature type="domain" description="DEAD-box RNA helicase Q" evidence="11">
    <location>
        <begin position="21"/>
        <end position="49"/>
    </location>
</feature>
<evidence type="ECO:0000256" key="7">
    <source>
        <dbReference type="RuleBase" id="RU000492"/>
    </source>
</evidence>
<feature type="domain" description="Helicase ATP-binding" evidence="9">
    <location>
        <begin position="52"/>
        <end position="220"/>
    </location>
</feature>
<dbReference type="SUPFAM" id="SSF52540">
    <property type="entry name" value="P-loop containing nucleoside triphosphate hydrolases"/>
    <property type="match status" value="1"/>
</dbReference>
<evidence type="ECO:0000313" key="12">
    <source>
        <dbReference type="EMBL" id="KKT69462.1"/>
    </source>
</evidence>
<dbReference type="GO" id="GO:0003724">
    <property type="term" value="F:RNA helicase activity"/>
    <property type="evidence" value="ECO:0007669"/>
    <property type="project" value="InterPro"/>
</dbReference>
<evidence type="ECO:0000256" key="4">
    <source>
        <dbReference type="ARBA" id="ARBA00022840"/>
    </source>
</evidence>
<evidence type="ECO:0000259" key="11">
    <source>
        <dbReference type="PROSITE" id="PS51195"/>
    </source>
</evidence>